<feature type="transmembrane region" description="Helical" evidence="8">
    <location>
        <begin position="53"/>
        <end position="72"/>
    </location>
</feature>
<keyword evidence="4 8" id="KW-0812">Transmembrane</keyword>
<reference evidence="11" key="1">
    <citation type="submission" date="2023-07" db="EMBL/GenBank/DDBJ databases">
        <title>30 novel species of actinomycetes from the DSMZ collection.</title>
        <authorList>
            <person name="Nouioui I."/>
        </authorList>
    </citation>
    <scope>NUCLEOTIDE SEQUENCE [LARGE SCALE GENOMIC DNA]</scope>
    <source>
        <strain evidence="11">DSM 45834</strain>
    </source>
</reference>
<dbReference type="InterPro" id="IPR020846">
    <property type="entry name" value="MFS_dom"/>
</dbReference>
<evidence type="ECO:0000256" key="1">
    <source>
        <dbReference type="ARBA" id="ARBA00004651"/>
    </source>
</evidence>
<proteinExistence type="predicted"/>
<evidence type="ECO:0000256" key="5">
    <source>
        <dbReference type="ARBA" id="ARBA00022989"/>
    </source>
</evidence>
<feature type="transmembrane region" description="Helical" evidence="8">
    <location>
        <begin position="157"/>
        <end position="176"/>
    </location>
</feature>
<feature type="transmembrane region" description="Helical" evidence="8">
    <location>
        <begin position="127"/>
        <end position="145"/>
    </location>
</feature>
<evidence type="ECO:0000313" key="10">
    <source>
        <dbReference type="EMBL" id="MDT0352112.1"/>
    </source>
</evidence>
<dbReference type="RefSeq" id="WP_311558617.1">
    <property type="nucleotide sequence ID" value="NZ_JAVREJ010000016.1"/>
</dbReference>
<evidence type="ECO:0000313" key="11">
    <source>
        <dbReference type="Proteomes" id="UP001183202"/>
    </source>
</evidence>
<feature type="region of interest" description="Disordered" evidence="7">
    <location>
        <begin position="276"/>
        <end position="308"/>
    </location>
</feature>
<dbReference type="PANTHER" id="PTHR42718">
    <property type="entry name" value="MAJOR FACILITATOR SUPERFAMILY MULTIDRUG TRANSPORTER MFSC"/>
    <property type="match status" value="1"/>
</dbReference>
<keyword evidence="5 8" id="KW-1133">Transmembrane helix</keyword>
<name>A0ABU2NDS2_9PSEU</name>
<dbReference type="InterPro" id="IPR036259">
    <property type="entry name" value="MFS_trans_sf"/>
</dbReference>
<evidence type="ECO:0000256" key="6">
    <source>
        <dbReference type="ARBA" id="ARBA00023136"/>
    </source>
</evidence>
<dbReference type="Gene3D" id="1.20.1250.20">
    <property type="entry name" value="MFS general substrate transporter like domains"/>
    <property type="match status" value="1"/>
</dbReference>
<feature type="transmembrane region" description="Helical" evidence="8">
    <location>
        <begin position="218"/>
        <end position="243"/>
    </location>
</feature>
<evidence type="ECO:0000256" key="4">
    <source>
        <dbReference type="ARBA" id="ARBA00022692"/>
    </source>
</evidence>
<evidence type="ECO:0000256" key="2">
    <source>
        <dbReference type="ARBA" id="ARBA00022448"/>
    </source>
</evidence>
<feature type="compositionally biased region" description="Low complexity" evidence="7">
    <location>
        <begin position="290"/>
        <end position="302"/>
    </location>
</feature>
<feature type="transmembrane region" description="Helical" evidence="8">
    <location>
        <begin position="28"/>
        <end position="47"/>
    </location>
</feature>
<dbReference type="Proteomes" id="UP001183202">
    <property type="component" value="Unassembled WGS sequence"/>
</dbReference>
<keyword evidence="2" id="KW-0813">Transport</keyword>
<dbReference type="SUPFAM" id="SSF103473">
    <property type="entry name" value="MFS general substrate transporter"/>
    <property type="match status" value="1"/>
</dbReference>
<keyword evidence="3" id="KW-1003">Cell membrane</keyword>
<comment type="caution">
    <text evidence="10">The sequence shown here is derived from an EMBL/GenBank/DDBJ whole genome shotgun (WGS) entry which is preliminary data.</text>
</comment>
<gene>
    <name evidence="10" type="ORF">RM445_21515</name>
</gene>
<dbReference type="PROSITE" id="PS50850">
    <property type="entry name" value="MFS"/>
    <property type="match status" value="1"/>
</dbReference>
<dbReference type="InterPro" id="IPR011701">
    <property type="entry name" value="MFS"/>
</dbReference>
<dbReference type="Pfam" id="PF07690">
    <property type="entry name" value="MFS_1"/>
    <property type="match status" value="1"/>
</dbReference>
<evidence type="ECO:0000256" key="8">
    <source>
        <dbReference type="SAM" id="Phobius"/>
    </source>
</evidence>
<evidence type="ECO:0000256" key="7">
    <source>
        <dbReference type="SAM" id="MobiDB-lite"/>
    </source>
</evidence>
<dbReference type="PANTHER" id="PTHR42718:SF46">
    <property type="entry name" value="BLR6921 PROTEIN"/>
    <property type="match status" value="1"/>
</dbReference>
<dbReference type="EMBL" id="JAVREJ010000016">
    <property type="protein sequence ID" value="MDT0352112.1"/>
    <property type="molecule type" value="Genomic_DNA"/>
</dbReference>
<sequence>MLAVLVAARVLPSGRSPRAAGQALDAPGAALVTAAIAAAVLGLSVVAERPTGWAGWAMLVGAALLLVVFARHERRTARPLLPGHLVAQRGVRGGNLTAVALTACTSPAMLTVVRYVQEQLRLPPARASLLFPAFNVAVVAGALAGPRLLPRLGTRTLLLMGFAAVTAETVLLLTLPDRGLRLATLLGSFALMGGGLGVASLASTAAGTADVAADDQGVAAGLLASSAQLGTAVGVAVVTPLVAGAATGGYRLGFLAATVMAVAGVAASLIAPGKRVGEVSDAARRRDPRAGAPSAPSCAPRSAAERRR</sequence>
<keyword evidence="11" id="KW-1185">Reference proteome</keyword>
<organism evidence="10 11">
    <name type="scientific">Pseudonocardia charpentierae</name>
    <dbReference type="NCBI Taxonomy" id="3075545"/>
    <lineage>
        <taxon>Bacteria</taxon>
        <taxon>Bacillati</taxon>
        <taxon>Actinomycetota</taxon>
        <taxon>Actinomycetes</taxon>
        <taxon>Pseudonocardiales</taxon>
        <taxon>Pseudonocardiaceae</taxon>
        <taxon>Pseudonocardia</taxon>
    </lineage>
</organism>
<evidence type="ECO:0000256" key="3">
    <source>
        <dbReference type="ARBA" id="ARBA00022475"/>
    </source>
</evidence>
<feature type="transmembrane region" description="Helical" evidence="8">
    <location>
        <begin position="93"/>
        <end position="115"/>
    </location>
</feature>
<protein>
    <recommendedName>
        <fullName evidence="9">Major facilitator superfamily (MFS) profile domain-containing protein</fullName>
    </recommendedName>
</protein>
<feature type="transmembrane region" description="Helical" evidence="8">
    <location>
        <begin position="182"/>
        <end position="206"/>
    </location>
</feature>
<feature type="compositionally biased region" description="Basic and acidic residues" evidence="7">
    <location>
        <begin position="276"/>
        <end position="289"/>
    </location>
</feature>
<comment type="subcellular location">
    <subcellularLocation>
        <location evidence="1">Cell membrane</location>
        <topology evidence="1">Multi-pass membrane protein</topology>
    </subcellularLocation>
</comment>
<feature type="transmembrane region" description="Helical" evidence="8">
    <location>
        <begin position="249"/>
        <end position="271"/>
    </location>
</feature>
<keyword evidence="6 8" id="KW-0472">Membrane</keyword>
<accession>A0ABU2NDS2</accession>
<feature type="domain" description="Major facilitator superfamily (MFS) profile" evidence="9">
    <location>
        <begin position="30"/>
        <end position="308"/>
    </location>
</feature>
<evidence type="ECO:0000259" key="9">
    <source>
        <dbReference type="PROSITE" id="PS50850"/>
    </source>
</evidence>